<dbReference type="GO" id="GO:0009279">
    <property type="term" value="C:cell outer membrane"/>
    <property type="evidence" value="ECO:0007669"/>
    <property type="project" value="UniProtKB-SubCell"/>
</dbReference>
<comment type="similarity">
    <text evidence="2 14 15">Belongs to the TonB-dependent receptor family.</text>
</comment>
<comment type="subcellular location">
    <subcellularLocation>
        <location evidence="1 14">Cell outer membrane</location>
        <topology evidence="1 14">Multi-pass membrane protein</topology>
    </subcellularLocation>
</comment>
<evidence type="ECO:0000313" key="19">
    <source>
        <dbReference type="EMBL" id="MBN7796419.1"/>
    </source>
</evidence>
<feature type="domain" description="TonB-dependent receptor-like beta-barrel" evidence="17">
    <location>
        <begin position="231"/>
        <end position="685"/>
    </location>
</feature>
<dbReference type="Proteomes" id="UP000664303">
    <property type="component" value="Unassembled WGS sequence"/>
</dbReference>
<dbReference type="GO" id="GO:0015344">
    <property type="term" value="F:siderophore uptake transmembrane transporter activity"/>
    <property type="evidence" value="ECO:0007669"/>
    <property type="project" value="TreeGrafter"/>
</dbReference>
<dbReference type="InterPro" id="IPR039426">
    <property type="entry name" value="TonB-dep_rcpt-like"/>
</dbReference>
<dbReference type="PANTHER" id="PTHR32552">
    <property type="entry name" value="FERRICHROME IRON RECEPTOR-RELATED"/>
    <property type="match status" value="1"/>
</dbReference>
<evidence type="ECO:0000256" key="14">
    <source>
        <dbReference type="PROSITE-ProRule" id="PRU01360"/>
    </source>
</evidence>
<dbReference type="PROSITE" id="PS52016">
    <property type="entry name" value="TONB_DEPENDENT_REC_3"/>
    <property type="match status" value="1"/>
</dbReference>
<keyword evidence="9" id="KW-0406">Ion transport</keyword>
<evidence type="ECO:0000256" key="16">
    <source>
        <dbReference type="SAM" id="SignalP"/>
    </source>
</evidence>
<keyword evidence="10 15" id="KW-0798">TonB box</keyword>
<evidence type="ECO:0000256" key="3">
    <source>
        <dbReference type="ARBA" id="ARBA00022448"/>
    </source>
</evidence>
<keyword evidence="11 14" id="KW-0472">Membrane</keyword>
<evidence type="ECO:0000256" key="8">
    <source>
        <dbReference type="ARBA" id="ARBA00023004"/>
    </source>
</evidence>
<dbReference type="SUPFAM" id="SSF56935">
    <property type="entry name" value="Porins"/>
    <property type="match status" value="1"/>
</dbReference>
<dbReference type="InterPro" id="IPR012910">
    <property type="entry name" value="Plug_dom"/>
</dbReference>
<evidence type="ECO:0000256" key="2">
    <source>
        <dbReference type="ARBA" id="ARBA00009810"/>
    </source>
</evidence>
<evidence type="ECO:0000256" key="10">
    <source>
        <dbReference type="ARBA" id="ARBA00023077"/>
    </source>
</evidence>
<dbReference type="Pfam" id="PF07715">
    <property type="entry name" value="Plug"/>
    <property type="match status" value="1"/>
</dbReference>
<keyword evidence="13 14" id="KW-0998">Cell outer membrane</keyword>
<dbReference type="Gene3D" id="2.40.170.20">
    <property type="entry name" value="TonB-dependent receptor, beta-barrel domain"/>
    <property type="match status" value="1"/>
</dbReference>
<accession>A0A939DE65</accession>
<evidence type="ECO:0000256" key="4">
    <source>
        <dbReference type="ARBA" id="ARBA00022452"/>
    </source>
</evidence>
<dbReference type="AlphaFoldDB" id="A0A939DE65"/>
<keyword evidence="3 14" id="KW-0813">Transport</keyword>
<evidence type="ECO:0000256" key="1">
    <source>
        <dbReference type="ARBA" id="ARBA00004571"/>
    </source>
</evidence>
<keyword evidence="7 16" id="KW-0732">Signal</keyword>
<evidence type="ECO:0000259" key="18">
    <source>
        <dbReference type="Pfam" id="PF07715"/>
    </source>
</evidence>
<dbReference type="GO" id="GO:0038023">
    <property type="term" value="F:signaling receptor activity"/>
    <property type="evidence" value="ECO:0007669"/>
    <property type="project" value="InterPro"/>
</dbReference>
<evidence type="ECO:0000256" key="7">
    <source>
        <dbReference type="ARBA" id="ARBA00022729"/>
    </source>
</evidence>
<keyword evidence="4 14" id="KW-1134">Transmembrane beta strand</keyword>
<dbReference type="InterPro" id="IPR037066">
    <property type="entry name" value="Plug_dom_sf"/>
</dbReference>
<evidence type="ECO:0000256" key="6">
    <source>
        <dbReference type="ARBA" id="ARBA00022692"/>
    </source>
</evidence>
<dbReference type="Gene3D" id="2.170.130.10">
    <property type="entry name" value="TonB-dependent receptor, plug domain"/>
    <property type="match status" value="1"/>
</dbReference>
<name>A0A939DE65_9GAMM</name>
<evidence type="ECO:0000259" key="17">
    <source>
        <dbReference type="Pfam" id="PF00593"/>
    </source>
</evidence>
<dbReference type="RefSeq" id="WP_206559870.1">
    <property type="nucleotide sequence ID" value="NZ_JAFKCZ010000005.1"/>
</dbReference>
<evidence type="ECO:0000256" key="12">
    <source>
        <dbReference type="ARBA" id="ARBA00023170"/>
    </source>
</evidence>
<evidence type="ECO:0000256" key="15">
    <source>
        <dbReference type="RuleBase" id="RU003357"/>
    </source>
</evidence>
<dbReference type="InterPro" id="IPR010105">
    <property type="entry name" value="TonB_sidphr_rcpt"/>
</dbReference>
<dbReference type="EMBL" id="JAFKCZ010000005">
    <property type="protein sequence ID" value="MBN7796419.1"/>
    <property type="molecule type" value="Genomic_DNA"/>
</dbReference>
<protein>
    <submittedName>
        <fullName evidence="19">TonB-dependent siderophore receptor</fullName>
    </submittedName>
</protein>
<dbReference type="Pfam" id="PF00593">
    <property type="entry name" value="TonB_dep_Rec_b-barrel"/>
    <property type="match status" value="1"/>
</dbReference>
<proteinExistence type="inferred from homology"/>
<feature type="chain" id="PRO_5036838026" evidence="16">
    <location>
        <begin position="26"/>
        <end position="717"/>
    </location>
</feature>
<organism evidence="19 20">
    <name type="scientific">Parahaliea mediterranea</name>
    <dbReference type="NCBI Taxonomy" id="651086"/>
    <lineage>
        <taxon>Bacteria</taxon>
        <taxon>Pseudomonadati</taxon>
        <taxon>Pseudomonadota</taxon>
        <taxon>Gammaproteobacteria</taxon>
        <taxon>Cellvibrionales</taxon>
        <taxon>Halieaceae</taxon>
        <taxon>Parahaliea</taxon>
    </lineage>
</organism>
<gene>
    <name evidence="19" type="ORF">JYP50_07445</name>
</gene>
<keyword evidence="12 19" id="KW-0675">Receptor</keyword>
<dbReference type="PANTHER" id="PTHR32552:SF68">
    <property type="entry name" value="FERRICHROME OUTER MEMBRANE TRANSPORTER_PHAGE RECEPTOR"/>
    <property type="match status" value="1"/>
</dbReference>
<sequence>MFTRNPRGRLAAAISIALAAGVTQAREAAPATDERMEEVIVSGSLSRYSALKSDTPIMETARSVTIESLRDIQDKGALTLDDTFTYSAGVTGETYGFATRGDWLKVRGLDVPQYQDSLQSLFGNYNNTRPDVYTLEQVEILKGPASVLYGKGSPGGLVNVVSKRPREEAAHEIVLDYGSFDRAQLALDSMGAIDAGGKWLYRVVGVYREADTQVDRVTDDSVVFAPSITFRPTDSSNITLLYNYTRYDNDTAAQYLPVQGTLQAAPNGKHIDSSAYFGEPGFNKYDAETHALTLLADHQFNEVWGMEITARYTDASADYQQAWTAFLPTPGRYVYNPDGSLYKDGTVPRTFYRNDQTSEQAAIDARLRASFDTGGLSHEVLMGVQYQDVTTGAAGYYEFAPGYDFATGLPDDVLGDTYWINVFNPRYGASAPLDYLNSRYTVRPDTESIDYGVYINDQISVDNWRITLGLRYDDTETETAGQSQQDDALSGAAGVLYQFDNGFAPYVSWAQSFEPVIGNNNDPDNPRPLDPQEGEQWEYGVKYQPDDFPGMVTFAYFDIEQTNLNDPAGEPTVIQQQSGVARFEGWELESLIDFGAITWELNLSQIDTETANGFHVDSVPEKQASTWVGYRPGGQLAGFKAGAGLRYLGKRYGGADIIEVASVTLVDLMVGYEFDRWDLSVNVRNAGDREYFASCLDRGDCWPGDERSIVGRVHYRF</sequence>
<dbReference type="NCBIfam" id="TIGR01783">
    <property type="entry name" value="TonB-siderophor"/>
    <property type="match status" value="1"/>
</dbReference>
<evidence type="ECO:0000256" key="5">
    <source>
        <dbReference type="ARBA" id="ARBA00022496"/>
    </source>
</evidence>
<evidence type="ECO:0000313" key="20">
    <source>
        <dbReference type="Proteomes" id="UP000664303"/>
    </source>
</evidence>
<reference evidence="19" key="1">
    <citation type="submission" date="2021-02" db="EMBL/GenBank/DDBJ databases">
        <title>PHA producing bacteria isolated from coastal sediment in Guangdong, Shenzhen.</title>
        <authorList>
            <person name="Zheng W."/>
            <person name="Yu S."/>
            <person name="Huang Y."/>
        </authorList>
    </citation>
    <scope>NUCLEOTIDE SEQUENCE</scope>
    <source>
        <strain evidence="19">TN14-10</strain>
    </source>
</reference>
<dbReference type="CDD" id="cd01347">
    <property type="entry name" value="ligand_gated_channel"/>
    <property type="match status" value="1"/>
</dbReference>
<comment type="caution">
    <text evidence="19">The sequence shown here is derived from an EMBL/GenBank/DDBJ whole genome shotgun (WGS) entry which is preliminary data.</text>
</comment>
<feature type="domain" description="TonB-dependent receptor plug" evidence="18">
    <location>
        <begin position="57"/>
        <end position="156"/>
    </location>
</feature>
<evidence type="ECO:0000256" key="13">
    <source>
        <dbReference type="ARBA" id="ARBA00023237"/>
    </source>
</evidence>
<keyword evidence="8" id="KW-0408">Iron</keyword>
<evidence type="ECO:0000256" key="11">
    <source>
        <dbReference type="ARBA" id="ARBA00023136"/>
    </source>
</evidence>
<feature type="signal peptide" evidence="16">
    <location>
        <begin position="1"/>
        <end position="25"/>
    </location>
</feature>
<keyword evidence="6 14" id="KW-0812">Transmembrane</keyword>
<dbReference type="InterPro" id="IPR036942">
    <property type="entry name" value="Beta-barrel_TonB_sf"/>
</dbReference>
<dbReference type="InterPro" id="IPR000531">
    <property type="entry name" value="Beta-barrel_TonB"/>
</dbReference>
<dbReference type="GO" id="GO:0015891">
    <property type="term" value="P:siderophore transport"/>
    <property type="evidence" value="ECO:0007669"/>
    <property type="project" value="InterPro"/>
</dbReference>
<keyword evidence="5" id="KW-0410">Iron transport</keyword>
<keyword evidence="20" id="KW-1185">Reference proteome</keyword>
<evidence type="ECO:0000256" key="9">
    <source>
        <dbReference type="ARBA" id="ARBA00023065"/>
    </source>
</evidence>